<name>A0A7J6ACW1_AMEME</name>
<keyword evidence="3" id="KW-1185">Reference proteome</keyword>
<dbReference type="EMBL" id="JAAGNN010000014">
    <property type="protein sequence ID" value="KAF4080774.1"/>
    <property type="molecule type" value="Genomic_DNA"/>
</dbReference>
<protein>
    <submittedName>
        <fullName evidence="2">Uncharacterized protein</fullName>
    </submittedName>
</protein>
<feature type="compositionally biased region" description="Basic and acidic residues" evidence="1">
    <location>
        <begin position="33"/>
        <end position="55"/>
    </location>
</feature>
<reference evidence="2 3" key="1">
    <citation type="submission" date="2020-02" db="EMBL/GenBank/DDBJ databases">
        <title>A chromosome-scale genome assembly of the black bullhead catfish (Ameiurus melas).</title>
        <authorList>
            <person name="Wen M."/>
            <person name="Zham M."/>
            <person name="Cabau C."/>
            <person name="Klopp C."/>
            <person name="Donnadieu C."/>
            <person name="Roques C."/>
            <person name="Bouchez O."/>
            <person name="Lampietro C."/>
            <person name="Jouanno E."/>
            <person name="Herpin A."/>
            <person name="Louis A."/>
            <person name="Berthelot C."/>
            <person name="Parey E."/>
            <person name="Roest-Crollius H."/>
            <person name="Braasch I."/>
            <person name="Postlethwait J."/>
            <person name="Robinson-Rechavi M."/>
            <person name="Echchiki A."/>
            <person name="Begum T."/>
            <person name="Montfort J."/>
            <person name="Schartl M."/>
            <person name="Bobe J."/>
            <person name="Guiguen Y."/>
        </authorList>
    </citation>
    <scope>NUCLEOTIDE SEQUENCE [LARGE SCALE GENOMIC DNA]</scope>
    <source>
        <strain evidence="2">M_S1</strain>
        <tissue evidence="2">Blood</tissue>
    </source>
</reference>
<organism evidence="2 3">
    <name type="scientific">Ameiurus melas</name>
    <name type="common">Black bullhead</name>
    <name type="synonym">Silurus melas</name>
    <dbReference type="NCBI Taxonomy" id="219545"/>
    <lineage>
        <taxon>Eukaryota</taxon>
        <taxon>Metazoa</taxon>
        <taxon>Chordata</taxon>
        <taxon>Craniata</taxon>
        <taxon>Vertebrata</taxon>
        <taxon>Euteleostomi</taxon>
        <taxon>Actinopterygii</taxon>
        <taxon>Neopterygii</taxon>
        <taxon>Teleostei</taxon>
        <taxon>Ostariophysi</taxon>
        <taxon>Siluriformes</taxon>
        <taxon>Ictaluridae</taxon>
        <taxon>Ameiurus</taxon>
    </lineage>
</organism>
<proteinExistence type="predicted"/>
<feature type="region of interest" description="Disordered" evidence="1">
    <location>
        <begin position="28"/>
        <end position="55"/>
    </location>
</feature>
<evidence type="ECO:0000256" key="1">
    <source>
        <dbReference type="SAM" id="MobiDB-lite"/>
    </source>
</evidence>
<evidence type="ECO:0000313" key="2">
    <source>
        <dbReference type="EMBL" id="KAF4080774.1"/>
    </source>
</evidence>
<dbReference type="Proteomes" id="UP000593565">
    <property type="component" value="Unassembled WGS sequence"/>
</dbReference>
<evidence type="ECO:0000313" key="3">
    <source>
        <dbReference type="Proteomes" id="UP000593565"/>
    </source>
</evidence>
<sequence>MSVLLFFYRKKKEKKMKEKLVGRSTLCKSSISAHHEERRPCRGDAKAKQGKDLSR</sequence>
<gene>
    <name evidence="2" type="ORF">AMELA_G00175120</name>
</gene>
<dbReference type="AlphaFoldDB" id="A0A7J6ACW1"/>
<comment type="caution">
    <text evidence="2">The sequence shown here is derived from an EMBL/GenBank/DDBJ whole genome shotgun (WGS) entry which is preliminary data.</text>
</comment>
<accession>A0A7J6ACW1</accession>